<gene>
    <name evidence="2" type="ORF">GQ43DRAFT_434906</name>
</gene>
<dbReference type="OrthoDB" id="3890746at2759"/>
<accession>A0A9P4MM01</accession>
<evidence type="ECO:0000313" key="2">
    <source>
        <dbReference type="EMBL" id="KAF2197724.1"/>
    </source>
</evidence>
<evidence type="ECO:0000313" key="3">
    <source>
        <dbReference type="Proteomes" id="UP000799536"/>
    </source>
</evidence>
<keyword evidence="3" id="KW-1185">Reference proteome</keyword>
<keyword evidence="1" id="KW-1133">Transmembrane helix</keyword>
<proteinExistence type="predicted"/>
<dbReference type="Proteomes" id="UP000799536">
    <property type="component" value="Unassembled WGS sequence"/>
</dbReference>
<protein>
    <submittedName>
        <fullName evidence="2">Uncharacterized protein</fullName>
    </submittedName>
</protein>
<feature type="transmembrane region" description="Helical" evidence="1">
    <location>
        <begin position="62"/>
        <end position="84"/>
    </location>
</feature>
<evidence type="ECO:0000256" key="1">
    <source>
        <dbReference type="SAM" id="Phobius"/>
    </source>
</evidence>
<dbReference type="EMBL" id="ML994205">
    <property type="protein sequence ID" value="KAF2197724.1"/>
    <property type="molecule type" value="Genomic_DNA"/>
</dbReference>
<keyword evidence="1" id="KW-0812">Transmembrane</keyword>
<organism evidence="2 3">
    <name type="scientific">Delitschia confertaspora ATCC 74209</name>
    <dbReference type="NCBI Taxonomy" id="1513339"/>
    <lineage>
        <taxon>Eukaryota</taxon>
        <taxon>Fungi</taxon>
        <taxon>Dikarya</taxon>
        <taxon>Ascomycota</taxon>
        <taxon>Pezizomycotina</taxon>
        <taxon>Dothideomycetes</taxon>
        <taxon>Pleosporomycetidae</taxon>
        <taxon>Pleosporales</taxon>
        <taxon>Delitschiaceae</taxon>
        <taxon>Delitschia</taxon>
    </lineage>
</organism>
<feature type="transmembrane region" description="Helical" evidence="1">
    <location>
        <begin position="168"/>
        <end position="193"/>
    </location>
</feature>
<comment type="caution">
    <text evidence="2">The sequence shown here is derived from an EMBL/GenBank/DDBJ whole genome shotgun (WGS) entry which is preliminary data.</text>
</comment>
<sequence>MKINPTPLHTTQTILLSLIAVLTLSITGTASHTLDIFNKQQSSNPWWLPLWPQHFDTNGTKALIGAAVSTFVLTMVLLVVAVVPRFALKQKYTLRALLSLGTTLPAALVCLVTVIYAHILNNNSPELDTIQTWSCKYKNGRSLQQQDIPVPSHLGNGAFKSVCTESKFSLYATLVVFLLLSLNLAVSIVTWLADKWAMRQQRSEKNLEMGSTPSPEPQLRGSHLEMKMKKLLLQGDVMNYFVICISYLARRYLCKTTTDDSFQANL</sequence>
<dbReference type="AlphaFoldDB" id="A0A9P4MM01"/>
<name>A0A9P4MM01_9PLEO</name>
<feature type="transmembrane region" description="Helical" evidence="1">
    <location>
        <begin position="96"/>
        <end position="119"/>
    </location>
</feature>
<reference evidence="2" key="1">
    <citation type="journal article" date="2020" name="Stud. Mycol.">
        <title>101 Dothideomycetes genomes: a test case for predicting lifestyles and emergence of pathogens.</title>
        <authorList>
            <person name="Haridas S."/>
            <person name="Albert R."/>
            <person name="Binder M."/>
            <person name="Bloem J."/>
            <person name="Labutti K."/>
            <person name="Salamov A."/>
            <person name="Andreopoulos B."/>
            <person name="Baker S."/>
            <person name="Barry K."/>
            <person name="Bills G."/>
            <person name="Bluhm B."/>
            <person name="Cannon C."/>
            <person name="Castanera R."/>
            <person name="Culley D."/>
            <person name="Daum C."/>
            <person name="Ezra D."/>
            <person name="Gonzalez J."/>
            <person name="Henrissat B."/>
            <person name="Kuo A."/>
            <person name="Liang C."/>
            <person name="Lipzen A."/>
            <person name="Lutzoni F."/>
            <person name="Magnuson J."/>
            <person name="Mondo S."/>
            <person name="Nolan M."/>
            <person name="Ohm R."/>
            <person name="Pangilinan J."/>
            <person name="Park H.-J."/>
            <person name="Ramirez L."/>
            <person name="Alfaro M."/>
            <person name="Sun H."/>
            <person name="Tritt A."/>
            <person name="Yoshinaga Y."/>
            <person name="Zwiers L.-H."/>
            <person name="Turgeon B."/>
            <person name="Goodwin S."/>
            <person name="Spatafora J."/>
            <person name="Crous P."/>
            <person name="Grigoriev I."/>
        </authorList>
    </citation>
    <scope>NUCLEOTIDE SEQUENCE</scope>
    <source>
        <strain evidence="2">ATCC 74209</strain>
    </source>
</reference>
<keyword evidence="1" id="KW-0472">Membrane</keyword>